<accession>A0A2S7D1J8</accession>
<proteinExistence type="predicted"/>
<evidence type="ECO:0000313" key="2">
    <source>
        <dbReference type="Proteomes" id="UP000238191"/>
    </source>
</evidence>
<sequence length="254" mass="27323">MGDKRAAIILTFTPGPSHLTQLVILPGLDGTALMLDAFTQAARPYFSDVRVIAYPPEVLLGYDQLEDFVRQQLGSGTEFILLGESFSGPVAMAIAASPPPGLIGLVLSTTFATQPVPLLKAFAGMLRFAPARLPMPILAWFLLGQWSTTQLEAKLRHALRDVAPNVLRGRAQSALRIDMRDRLNGIRCPTLCLTASHDRLLSPSAATCWIDLLPHSSRCDLAGPHLLLQTAPKPCAQVVATHFGLTATTRPDGA</sequence>
<evidence type="ECO:0008006" key="3">
    <source>
        <dbReference type="Google" id="ProtNLM"/>
    </source>
</evidence>
<reference evidence="2" key="1">
    <citation type="submission" date="2016-08" db="EMBL/GenBank/DDBJ databases">
        <authorList>
            <person name="Merda D."/>
            <person name="Briand M."/>
            <person name="Taghouti G."/>
            <person name="Carrere S."/>
            <person name="Gouzy J."/>
            <person name="Portier P."/>
            <person name="Jacques M.-A."/>
            <person name="Fischer-Le Saux M."/>
        </authorList>
    </citation>
    <scope>NUCLEOTIDE SEQUENCE [LARGE SCALE GENOMIC DNA]</scope>
    <source>
        <strain evidence="2">CFBP4643</strain>
    </source>
</reference>
<keyword evidence="2" id="KW-1185">Reference proteome</keyword>
<protein>
    <recommendedName>
        <fullName evidence="3">Alpha/beta hydrolase</fullName>
    </recommendedName>
</protein>
<dbReference type="AlphaFoldDB" id="A0A2S7D1J8"/>
<name>A0A2S7D1J8_9XANT</name>
<dbReference type="Gene3D" id="3.40.50.1820">
    <property type="entry name" value="alpha/beta hydrolase"/>
    <property type="match status" value="1"/>
</dbReference>
<organism evidence="1 2">
    <name type="scientific">Xanthomonas pisi</name>
    <dbReference type="NCBI Taxonomy" id="56457"/>
    <lineage>
        <taxon>Bacteria</taxon>
        <taxon>Pseudomonadati</taxon>
        <taxon>Pseudomonadota</taxon>
        <taxon>Gammaproteobacteria</taxon>
        <taxon>Lysobacterales</taxon>
        <taxon>Lysobacteraceae</taxon>
        <taxon>Xanthomonas</taxon>
    </lineage>
</organism>
<dbReference type="Proteomes" id="UP000238191">
    <property type="component" value="Unassembled WGS sequence"/>
</dbReference>
<evidence type="ECO:0000313" key="1">
    <source>
        <dbReference type="EMBL" id="PPU67687.1"/>
    </source>
</evidence>
<gene>
    <name evidence="1" type="ORF">XpiCFBP4643_14240</name>
</gene>
<dbReference type="EMBL" id="MDEI01000011">
    <property type="protein sequence ID" value="PPU67687.1"/>
    <property type="molecule type" value="Genomic_DNA"/>
</dbReference>
<dbReference type="InterPro" id="IPR029058">
    <property type="entry name" value="AB_hydrolase_fold"/>
</dbReference>
<dbReference type="SUPFAM" id="SSF53474">
    <property type="entry name" value="alpha/beta-Hydrolases"/>
    <property type="match status" value="1"/>
</dbReference>
<comment type="caution">
    <text evidence="1">The sequence shown here is derived from an EMBL/GenBank/DDBJ whole genome shotgun (WGS) entry which is preliminary data.</text>
</comment>